<dbReference type="AlphaFoldDB" id="A0A0F5EYD9"/>
<protein>
    <submittedName>
        <fullName evidence="1">Inhibitor of g-type lysozyme</fullName>
    </submittedName>
</protein>
<gene>
    <name evidence="1" type="primary">pliG</name>
    <name evidence="1" type="ORF">NCTC10926_00247</name>
</gene>
<name>A0A0F5EYD9_AVIPA</name>
<dbReference type="Gene3D" id="2.60.120.380">
    <property type="match status" value="1"/>
</dbReference>
<dbReference type="Proteomes" id="UP000254620">
    <property type="component" value="Unassembled WGS sequence"/>
</dbReference>
<dbReference type="PROSITE" id="PS51257">
    <property type="entry name" value="PROKAR_LIPOPROTEIN"/>
    <property type="match status" value="1"/>
</dbReference>
<dbReference type="eggNOG" id="ENOG5032ZD3">
    <property type="taxonomic scope" value="Bacteria"/>
</dbReference>
<evidence type="ECO:0000313" key="1">
    <source>
        <dbReference type="EMBL" id="SUU96895.1"/>
    </source>
</evidence>
<proteinExistence type="predicted"/>
<dbReference type="EMBL" id="UFSW01000001">
    <property type="protein sequence ID" value="SUU96895.1"/>
    <property type="molecule type" value="Genomic_DNA"/>
</dbReference>
<sequence>MIKIELENSKGEKMKRLMLPLLGFGALFTLAGCAESSSKTENVPQVVIENQGFTQHYKGKIVGYDFKSYHFKANAGQVVTLTLKTTGDAEAFLFDREGYIYGEPYVLPLSGDHEVRVAQPRNSARKGKSASYELEIKVE</sequence>
<reference evidence="1 2" key="1">
    <citation type="submission" date="2018-06" db="EMBL/GenBank/DDBJ databases">
        <authorList>
            <consortium name="Pathogen Informatics"/>
            <person name="Doyle S."/>
        </authorList>
    </citation>
    <scope>NUCLEOTIDE SEQUENCE [LARGE SCALE GENOMIC DNA]</scope>
    <source>
        <strain evidence="1 2">NCTC10926</strain>
    </source>
</reference>
<organism evidence="1 2">
    <name type="scientific">Avibacterium paragallinarum</name>
    <name type="common">Haemophilus gallinarum</name>
    <dbReference type="NCBI Taxonomy" id="728"/>
    <lineage>
        <taxon>Bacteria</taxon>
        <taxon>Pseudomonadati</taxon>
        <taxon>Pseudomonadota</taxon>
        <taxon>Gammaproteobacteria</taxon>
        <taxon>Pasteurellales</taxon>
        <taxon>Pasteurellaceae</taxon>
        <taxon>Avibacterium</taxon>
    </lineage>
</organism>
<evidence type="ECO:0000313" key="2">
    <source>
        <dbReference type="Proteomes" id="UP000254620"/>
    </source>
</evidence>
<accession>A0A0F5EYD9</accession>